<sequence>MSFGRSGVSGPATKPVAMAAGEERWRTEEGNKSQKGVLARLSLARAGGVGAQAINWPSINGVRERLVPSKQWGRRPGRMGKPEAGPIGLRPIDCASGWQKPVVAAKPEDVPNCPKCLQYQRLRGSGLAKRNERFEAGLSLVLQLCHDDSSASKRQSWWIWVCRLDYAQLDD</sequence>
<comment type="caution">
    <text evidence="2">The sequence shown here is derived from an EMBL/GenBank/DDBJ whole genome shotgun (WGS) entry which is preliminary data.</text>
</comment>
<dbReference type="Proteomes" id="UP000784294">
    <property type="component" value="Unassembled WGS sequence"/>
</dbReference>
<feature type="region of interest" description="Disordered" evidence="1">
    <location>
        <begin position="1"/>
        <end position="31"/>
    </location>
</feature>
<gene>
    <name evidence="2" type="ORF">PXEA_LOCUS37119</name>
</gene>
<protein>
    <submittedName>
        <fullName evidence="2">Uncharacterized protein</fullName>
    </submittedName>
</protein>
<accession>A0A3S5C999</accession>
<evidence type="ECO:0000313" key="3">
    <source>
        <dbReference type="Proteomes" id="UP000784294"/>
    </source>
</evidence>
<reference evidence="2" key="1">
    <citation type="submission" date="2018-11" db="EMBL/GenBank/DDBJ databases">
        <authorList>
            <consortium name="Pathogen Informatics"/>
        </authorList>
    </citation>
    <scope>NUCLEOTIDE SEQUENCE</scope>
</reference>
<proteinExistence type="predicted"/>
<dbReference type="EMBL" id="CAAALY010283985">
    <property type="protein sequence ID" value="VEL43679.1"/>
    <property type="molecule type" value="Genomic_DNA"/>
</dbReference>
<organism evidence="2 3">
    <name type="scientific">Protopolystoma xenopodis</name>
    <dbReference type="NCBI Taxonomy" id="117903"/>
    <lineage>
        <taxon>Eukaryota</taxon>
        <taxon>Metazoa</taxon>
        <taxon>Spiralia</taxon>
        <taxon>Lophotrochozoa</taxon>
        <taxon>Platyhelminthes</taxon>
        <taxon>Monogenea</taxon>
        <taxon>Polyopisthocotylea</taxon>
        <taxon>Polystomatidea</taxon>
        <taxon>Polystomatidae</taxon>
        <taxon>Protopolystoma</taxon>
    </lineage>
</organism>
<name>A0A3S5C999_9PLAT</name>
<feature type="compositionally biased region" description="Basic and acidic residues" evidence="1">
    <location>
        <begin position="21"/>
        <end position="31"/>
    </location>
</feature>
<keyword evidence="3" id="KW-1185">Reference proteome</keyword>
<dbReference type="AlphaFoldDB" id="A0A3S5C999"/>
<evidence type="ECO:0000313" key="2">
    <source>
        <dbReference type="EMBL" id="VEL43679.1"/>
    </source>
</evidence>
<evidence type="ECO:0000256" key="1">
    <source>
        <dbReference type="SAM" id="MobiDB-lite"/>
    </source>
</evidence>